<name>A0A1G2BK47_9BACT</name>
<dbReference type="Gene3D" id="3.50.30.10">
    <property type="entry name" value="Phosphohistidine domain"/>
    <property type="match status" value="1"/>
</dbReference>
<keyword evidence="2" id="KW-0547">Nucleotide-binding</keyword>
<keyword evidence="3" id="KW-0067">ATP-binding</keyword>
<dbReference type="EMBL" id="MHKL01000014">
    <property type="protein sequence ID" value="OGY89541.1"/>
    <property type="molecule type" value="Genomic_DNA"/>
</dbReference>
<dbReference type="STRING" id="1798550.A2927_00900"/>
<evidence type="ECO:0000256" key="1">
    <source>
        <dbReference type="ARBA" id="ARBA00007837"/>
    </source>
</evidence>
<gene>
    <name evidence="5" type="ORF">A2927_00900</name>
</gene>
<evidence type="ECO:0000313" key="5">
    <source>
        <dbReference type="EMBL" id="OGY89541.1"/>
    </source>
</evidence>
<dbReference type="AlphaFoldDB" id="A0A1G2BK47"/>
<dbReference type="InterPro" id="IPR008279">
    <property type="entry name" value="PEP-util_enz_mobile_dom"/>
</dbReference>
<feature type="domain" description="PEP-utilising enzyme mobile" evidence="4">
    <location>
        <begin position="435"/>
        <end position="504"/>
    </location>
</feature>
<dbReference type="GO" id="GO:0005524">
    <property type="term" value="F:ATP binding"/>
    <property type="evidence" value="ECO:0007669"/>
    <property type="project" value="UniProtKB-KW"/>
</dbReference>
<evidence type="ECO:0000256" key="2">
    <source>
        <dbReference type="ARBA" id="ARBA00022741"/>
    </source>
</evidence>
<dbReference type="InterPro" id="IPR006319">
    <property type="entry name" value="PEP_synth"/>
</dbReference>
<accession>A0A1G2BK47</accession>
<dbReference type="InterPro" id="IPR036637">
    <property type="entry name" value="Phosphohistidine_dom_sf"/>
</dbReference>
<proteinExistence type="inferred from homology"/>
<dbReference type="PANTHER" id="PTHR43030">
    <property type="entry name" value="PHOSPHOENOLPYRUVATE SYNTHASE"/>
    <property type="match status" value="1"/>
</dbReference>
<comment type="caution">
    <text evidence="5">The sequence shown here is derived from an EMBL/GenBank/DDBJ whole genome shotgun (WGS) entry which is preliminary data.</text>
</comment>
<dbReference type="Proteomes" id="UP000178849">
    <property type="component" value="Unassembled WGS sequence"/>
</dbReference>
<evidence type="ECO:0000313" key="6">
    <source>
        <dbReference type="Proteomes" id="UP000178849"/>
    </source>
</evidence>
<dbReference type="PROSITE" id="PS00370">
    <property type="entry name" value="PEP_ENZYMES_PHOS_SITE"/>
    <property type="match status" value="1"/>
</dbReference>
<dbReference type="Pfam" id="PF00391">
    <property type="entry name" value="PEP-utilizers"/>
    <property type="match status" value="1"/>
</dbReference>
<evidence type="ECO:0000256" key="3">
    <source>
        <dbReference type="ARBA" id="ARBA00022840"/>
    </source>
</evidence>
<organism evidence="5 6">
    <name type="scientific">Candidatus Komeilibacteria bacterium RIFCSPLOWO2_01_FULL_45_10</name>
    <dbReference type="NCBI Taxonomy" id="1798550"/>
    <lineage>
        <taxon>Bacteria</taxon>
        <taxon>Candidatus Komeiliibacteriota</taxon>
    </lineage>
</organism>
<dbReference type="PANTHER" id="PTHR43030:SF1">
    <property type="entry name" value="PHOSPHOENOLPYRUVATE SYNTHASE"/>
    <property type="match status" value="1"/>
</dbReference>
<reference evidence="5 6" key="1">
    <citation type="journal article" date="2016" name="Nat. Commun.">
        <title>Thousands of microbial genomes shed light on interconnected biogeochemical processes in an aquifer system.</title>
        <authorList>
            <person name="Anantharaman K."/>
            <person name="Brown C.T."/>
            <person name="Hug L.A."/>
            <person name="Sharon I."/>
            <person name="Castelle C.J."/>
            <person name="Probst A.J."/>
            <person name="Thomas B.C."/>
            <person name="Singh A."/>
            <person name="Wilkins M.J."/>
            <person name="Karaoz U."/>
            <person name="Brodie E.L."/>
            <person name="Williams K.H."/>
            <person name="Hubbard S.S."/>
            <person name="Banfield J.F."/>
        </authorList>
    </citation>
    <scope>NUCLEOTIDE SEQUENCE [LARGE SCALE GENOMIC DNA]</scope>
</reference>
<protein>
    <recommendedName>
        <fullName evidence="4">PEP-utilising enzyme mobile domain-containing protein</fullName>
    </recommendedName>
</protein>
<comment type="similarity">
    <text evidence="1">Belongs to the PEP-utilizing enzyme family.</text>
</comment>
<evidence type="ECO:0000259" key="4">
    <source>
        <dbReference type="Pfam" id="PF00391"/>
    </source>
</evidence>
<dbReference type="SUPFAM" id="SSF52009">
    <property type="entry name" value="Phosphohistidine domain"/>
    <property type="match status" value="1"/>
</dbReference>
<dbReference type="InterPro" id="IPR018274">
    <property type="entry name" value="PEP_util_AS"/>
</dbReference>
<sequence length="510" mass="59197">MKKFNYKLLKSHKIKPNNPQFKWLEKNYPGFLHTIFMQGIHAGVYEMNKLYPFGFKAGYSFNSQNKRGNLELDWLWDLRGLTRVRHIFISKAKQNLNFFNKIYKQWQKDCLDNFKVYQQAEKINFTSLKDKDLYNWYEKLYLANIRQGRTGYLADCFLTVGSEDWLSNFIKSRLPEKSDLTKAVAILTAPAVASYTNEEAIDLFKIKNSLNDRWRNFNQFLNYLKLNKKSWPALAKHAAKYYWIENNYFARILKPDDFAQRLYQQFLTNQPNLAEVLSLNSKNKKKLLKKINDRWLDNVIKMSESMTHMQDYRKCALVRFSHFLALIFKEMAKRTNLTLFDYYNLIFPEISGVFLKRIIDQEKITARIKENFVYGNPQGFIVYEGSDLKKFADKKDFFPNLNNIAKITGVPACAGLVKGRVKIVKDAHQISSLGKNTVLVTNNTTPEFVPLMKQAIAIITEQGGITCHAAIVSRELGIPCVIGTKIATQVLKDGDLVEVDANRGIVKKLT</sequence>
<dbReference type="GO" id="GO:0008986">
    <property type="term" value="F:pyruvate, water dikinase activity"/>
    <property type="evidence" value="ECO:0007669"/>
    <property type="project" value="InterPro"/>
</dbReference>